<evidence type="ECO:0000256" key="1">
    <source>
        <dbReference type="ARBA" id="ARBA00023157"/>
    </source>
</evidence>
<evidence type="ECO:0000313" key="5">
    <source>
        <dbReference type="EnsemblMetazoa" id="ENSAATROPP011315"/>
    </source>
</evidence>
<dbReference type="PANTHER" id="PTHR19143">
    <property type="entry name" value="FIBRINOGEN/TENASCIN/ANGIOPOEITIN"/>
    <property type="match status" value="1"/>
</dbReference>
<proteinExistence type="predicted"/>
<protein>
    <recommendedName>
        <fullName evidence="4">Fibrinogen C-terminal domain-containing protein</fullName>
    </recommendedName>
</protein>
<accession>A0AAG5DJY2</accession>
<dbReference type="GO" id="GO:0030246">
    <property type="term" value="F:carbohydrate binding"/>
    <property type="evidence" value="ECO:0007669"/>
    <property type="project" value="UniProtKB-ARBA"/>
</dbReference>
<dbReference type="InterPro" id="IPR014716">
    <property type="entry name" value="Fibrinogen_a/b/g_C_1"/>
</dbReference>
<keyword evidence="3" id="KW-0732">Signal</keyword>
<reference evidence="5" key="1">
    <citation type="submission" date="2024-04" db="UniProtKB">
        <authorList>
            <consortium name="EnsemblMetazoa"/>
        </authorList>
    </citation>
    <scope>IDENTIFICATION</scope>
    <source>
        <strain evidence="5">EBRO</strain>
    </source>
</reference>
<dbReference type="CDD" id="cd00087">
    <property type="entry name" value="FReD"/>
    <property type="match status" value="1"/>
</dbReference>
<dbReference type="FunFam" id="3.90.215.10:FF:000001">
    <property type="entry name" value="Tenascin isoform 1"/>
    <property type="match status" value="1"/>
</dbReference>
<dbReference type="InterPro" id="IPR036056">
    <property type="entry name" value="Fibrinogen-like_C"/>
</dbReference>
<evidence type="ECO:0000256" key="2">
    <source>
        <dbReference type="ARBA" id="ARBA00053344"/>
    </source>
</evidence>
<sequence length="404" mass="46139">MCFKTPLCQVLCLMITVILYPAATAQCDFSAMEAFVTNTMEKLEQKIVAKLQVQHQEVIEKLAAHATSVQRQYSKLRNVIDDLTAGQLDIQKQLTSVRNELQQHKRGLKQENLCDNEFRTLQNSTNALHKEVIEKLIAANTTNVLQLAESNKNWRKICEKIVASQLDVGKELTNVKNESIEQSNQSSIDVIPSSCATLNINVTGTYYIRPAEDVEPFLVLCDFEDIDNLGGGWTVFQRRINGTMNFYQNWTMYKNGFGDVTGEHLLGLEKLHLMTRSGRYELFIVLEDHDGETAYALYDRFHIGSEVEKYKLVVGSFSGTAGDSLTEHNGMKFSTFDQDNDKHEKTSCAYTCTGAWWFKDCYHSHLNGMYFTKSRHYQAGVTWKAWKGWGYSLKATKMMLRRHT</sequence>
<dbReference type="Proteomes" id="UP000075880">
    <property type="component" value="Unassembled WGS sequence"/>
</dbReference>
<dbReference type="InterPro" id="IPR050373">
    <property type="entry name" value="Fibrinogen_C-term_domain"/>
</dbReference>
<dbReference type="EnsemblMetazoa" id="ENSAATROPT012464">
    <property type="protein sequence ID" value="ENSAATROPP011315"/>
    <property type="gene ID" value="ENSAATROPG010142"/>
</dbReference>
<dbReference type="Pfam" id="PF00147">
    <property type="entry name" value="Fibrinogen_C"/>
    <property type="match status" value="1"/>
</dbReference>
<keyword evidence="1" id="KW-1015">Disulfide bond</keyword>
<comment type="function">
    <text evidence="2">Lectin involved in innate immunity. Agglutinates all types of human erythrocytes, Gram-positive and Gram-negative bacteria. Has a stronger agglutinating activity towards Gram-negative bacteria than towards Gram-positive bacteria. Specifically recognizes acetyl group-containing substances on agglutinated cells. The hemagglutinating activity was inhibited by EDTA, acetyl group-containing mono- and disaccharides, N-acetyl derivatives of amino acids, other acetyl group-containing substances, propionamide and benzamide. Enhances the antimicrobial activity of big defensin against Gram-positive bacteria but not against Gram-negative bacteria.</text>
</comment>
<dbReference type="InterPro" id="IPR020837">
    <property type="entry name" value="Fibrinogen_CS"/>
</dbReference>
<dbReference type="AlphaFoldDB" id="A0AAG5DJY2"/>
<evidence type="ECO:0000256" key="3">
    <source>
        <dbReference type="SAM" id="SignalP"/>
    </source>
</evidence>
<dbReference type="PROSITE" id="PS00514">
    <property type="entry name" value="FIBRINOGEN_C_1"/>
    <property type="match status" value="1"/>
</dbReference>
<feature type="domain" description="Fibrinogen C-terminal" evidence="4">
    <location>
        <begin position="186"/>
        <end position="404"/>
    </location>
</feature>
<dbReference type="GO" id="GO:0005615">
    <property type="term" value="C:extracellular space"/>
    <property type="evidence" value="ECO:0007669"/>
    <property type="project" value="TreeGrafter"/>
</dbReference>
<evidence type="ECO:0000259" key="4">
    <source>
        <dbReference type="PROSITE" id="PS51406"/>
    </source>
</evidence>
<dbReference type="SUPFAM" id="SSF56496">
    <property type="entry name" value="Fibrinogen C-terminal domain-like"/>
    <property type="match status" value="1"/>
</dbReference>
<feature type="signal peptide" evidence="3">
    <location>
        <begin position="1"/>
        <end position="25"/>
    </location>
</feature>
<name>A0AAG5DJY2_ANOAO</name>
<organism evidence="5 6">
    <name type="scientific">Anopheles atroparvus</name>
    <name type="common">European mosquito</name>
    <dbReference type="NCBI Taxonomy" id="41427"/>
    <lineage>
        <taxon>Eukaryota</taxon>
        <taxon>Metazoa</taxon>
        <taxon>Ecdysozoa</taxon>
        <taxon>Arthropoda</taxon>
        <taxon>Hexapoda</taxon>
        <taxon>Insecta</taxon>
        <taxon>Pterygota</taxon>
        <taxon>Neoptera</taxon>
        <taxon>Endopterygota</taxon>
        <taxon>Diptera</taxon>
        <taxon>Nematocera</taxon>
        <taxon>Culicoidea</taxon>
        <taxon>Culicidae</taxon>
        <taxon>Anophelinae</taxon>
        <taxon>Anopheles</taxon>
    </lineage>
</organism>
<dbReference type="Gene3D" id="3.90.215.10">
    <property type="entry name" value="Gamma Fibrinogen, chain A, domain 1"/>
    <property type="match status" value="1"/>
</dbReference>
<dbReference type="InterPro" id="IPR002181">
    <property type="entry name" value="Fibrinogen_a/b/g_C_dom"/>
</dbReference>
<dbReference type="PROSITE" id="PS51406">
    <property type="entry name" value="FIBRINOGEN_C_2"/>
    <property type="match status" value="1"/>
</dbReference>
<feature type="chain" id="PRO_5042548050" description="Fibrinogen C-terminal domain-containing protein" evidence="3">
    <location>
        <begin position="26"/>
        <end position="404"/>
    </location>
</feature>
<dbReference type="PANTHER" id="PTHR19143:SF327">
    <property type="entry name" value="FI21813P1-RELATED"/>
    <property type="match status" value="1"/>
</dbReference>
<evidence type="ECO:0000313" key="6">
    <source>
        <dbReference type="Proteomes" id="UP000075880"/>
    </source>
</evidence>
<keyword evidence="6" id="KW-1185">Reference proteome</keyword>
<dbReference type="SMART" id="SM00186">
    <property type="entry name" value="FBG"/>
    <property type="match status" value="1"/>
</dbReference>